<reference evidence="1" key="1">
    <citation type="journal article" date="2020" name="Nature">
        <title>Giant virus diversity and host interactions through global metagenomics.</title>
        <authorList>
            <person name="Schulz F."/>
            <person name="Roux S."/>
            <person name="Paez-Espino D."/>
            <person name="Jungbluth S."/>
            <person name="Walsh D.A."/>
            <person name="Denef V.J."/>
            <person name="McMahon K.D."/>
            <person name="Konstantinidis K.T."/>
            <person name="Eloe-Fadrosh E.A."/>
            <person name="Kyrpides N.C."/>
            <person name="Woyke T."/>
        </authorList>
    </citation>
    <scope>NUCLEOTIDE SEQUENCE</scope>
    <source>
        <strain evidence="1">GVMAG-S-ERX555965-48</strain>
    </source>
</reference>
<dbReference type="EMBL" id="MN738773">
    <property type="protein sequence ID" value="QHS84168.1"/>
    <property type="molecule type" value="Genomic_DNA"/>
</dbReference>
<dbReference type="PROSITE" id="PS51257">
    <property type="entry name" value="PROKAR_LIPOPROTEIN"/>
    <property type="match status" value="1"/>
</dbReference>
<evidence type="ECO:0000313" key="1">
    <source>
        <dbReference type="EMBL" id="QHS84168.1"/>
    </source>
</evidence>
<protein>
    <submittedName>
        <fullName evidence="1">Uncharacterized protein</fullName>
    </submittedName>
</protein>
<sequence>MKRIFLFQNTHLPINGWLQGCIICSEITGNYKHIKKYRLPLNLLCCRKLRAKEIYGYICGKCIKFKKDKFYKCCIKSLNTYF</sequence>
<dbReference type="AlphaFoldDB" id="A0A6C0AWP9"/>
<organism evidence="1">
    <name type="scientific">viral metagenome</name>
    <dbReference type="NCBI Taxonomy" id="1070528"/>
    <lineage>
        <taxon>unclassified sequences</taxon>
        <taxon>metagenomes</taxon>
        <taxon>organismal metagenomes</taxon>
    </lineage>
</organism>
<accession>A0A6C0AWP9</accession>
<proteinExistence type="predicted"/>
<name>A0A6C0AWP9_9ZZZZ</name>